<comment type="caution">
    <text evidence="1">The sequence shown here is derived from an EMBL/GenBank/DDBJ whole genome shotgun (WGS) entry which is preliminary data.</text>
</comment>
<protein>
    <recommendedName>
        <fullName evidence="3">Apea-like HEPN domain-containing protein</fullName>
    </recommendedName>
</protein>
<evidence type="ECO:0000313" key="1">
    <source>
        <dbReference type="EMBL" id="PPJ62416.1"/>
    </source>
</evidence>
<reference evidence="1 2" key="1">
    <citation type="submission" date="2018-02" db="EMBL/GenBank/DDBJ databases">
        <title>Discovery of a pederin family compound in a non-symbiotic bloom-forming cyanobacterium.</title>
        <authorList>
            <person name="Kust A."/>
            <person name="Mares J."/>
            <person name="Jokela J."/>
            <person name="Urajova P."/>
            <person name="Hajek J."/>
            <person name="Saurav K."/>
            <person name="Voracova K."/>
            <person name="Fewer D.P."/>
            <person name="Haapaniemi E."/>
            <person name="Permi P."/>
            <person name="Rehakova K."/>
            <person name="Sivonen K."/>
            <person name="Hrouzek P."/>
        </authorList>
    </citation>
    <scope>NUCLEOTIDE SEQUENCE [LARGE SCALE GENOMIC DNA]</scope>
    <source>
        <strain evidence="1 2">CHARLIE-1</strain>
    </source>
</reference>
<keyword evidence="2" id="KW-1185">Reference proteome</keyword>
<dbReference type="OrthoDB" id="9256141at2"/>
<dbReference type="RefSeq" id="WP_104388722.1">
    <property type="nucleotide sequence ID" value="NZ_PGEM01000120.1"/>
</dbReference>
<dbReference type="EMBL" id="PGEM01000120">
    <property type="protein sequence ID" value="PPJ62416.1"/>
    <property type="molecule type" value="Genomic_DNA"/>
</dbReference>
<dbReference type="Proteomes" id="UP000239589">
    <property type="component" value="Unassembled WGS sequence"/>
</dbReference>
<gene>
    <name evidence="1" type="ORF">CUN59_15690</name>
</gene>
<name>A0A2S6CRQ2_9CYAN</name>
<proteinExistence type="predicted"/>
<evidence type="ECO:0000313" key="2">
    <source>
        <dbReference type="Proteomes" id="UP000239589"/>
    </source>
</evidence>
<accession>A0A2S6CRQ2</accession>
<evidence type="ECO:0008006" key="3">
    <source>
        <dbReference type="Google" id="ProtNLM"/>
    </source>
</evidence>
<sequence length="348" mass="40942">MSRTIKTSITNVTNKIKSVVTIQENYTINGDDTCENWLKYLRIDNKVRLFPDFYSAWLTYQNNNYLVLVNHEFLSKISSFLKEEDINSGVWVGIIDELDLSVKKNTDISKLEEILEGEWNINKKGYKEVNIEVEINGVSLKDYFPSIALYKIISKFSQKEELSQITGIALTESNGYCLVPYIPEVLQEFKNIFNNGNKYIPFENILASYVASDFKFAYLDLYRCIERLQPLYFFKPFYDKLALTDKSLEDFYNDFFENTKLEPKFQDSFKKLLESINVDYRYQYPNKNNEQNTSPSSYLNNLRNQIVHLRPNQKNDLLPKTSNDWNLLILDMLKIVQELYNTNQNLLS</sequence>
<dbReference type="AlphaFoldDB" id="A0A2S6CRQ2"/>
<organism evidence="1 2">
    <name type="scientific">Cuspidothrix issatschenkoi CHARLIE-1</name>
    <dbReference type="NCBI Taxonomy" id="2052836"/>
    <lineage>
        <taxon>Bacteria</taxon>
        <taxon>Bacillati</taxon>
        <taxon>Cyanobacteriota</taxon>
        <taxon>Cyanophyceae</taxon>
        <taxon>Nostocales</taxon>
        <taxon>Aphanizomenonaceae</taxon>
        <taxon>Cuspidothrix</taxon>
    </lineage>
</organism>